<name>A0ABV7HXS0_9GAMM</name>
<keyword evidence="4" id="KW-1185">Reference proteome</keyword>
<evidence type="ECO:0000313" key="4">
    <source>
        <dbReference type="Proteomes" id="UP001595548"/>
    </source>
</evidence>
<proteinExistence type="inferred from homology"/>
<organism evidence="3 4">
    <name type="scientific">Gilvimarinus japonicus</name>
    <dbReference type="NCBI Taxonomy" id="1796469"/>
    <lineage>
        <taxon>Bacteria</taxon>
        <taxon>Pseudomonadati</taxon>
        <taxon>Pseudomonadota</taxon>
        <taxon>Gammaproteobacteria</taxon>
        <taxon>Cellvibrionales</taxon>
        <taxon>Cellvibrionaceae</taxon>
        <taxon>Gilvimarinus</taxon>
    </lineage>
</organism>
<sequence>MKFLCLAFGDEDGWNLLSDDEKTDVLAQDEFIRDGGATVVAVRPQVTSVRHWGNDFEVKDGPHQSGLPLAGFYIIEAERLETVIDLVANTPCARAGGVIEVHPF</sequence>
<dbReference type="InterPro" id="IPR005545">
    <property type="entry name" value="YCII"/>
</dbReference>
<dbReference type="Gene3D" id="3.30.70.1060">
    <property type="entry name" value="Dimeric alpha+beta barrel"/>
    <property type="match status" value="1"/>
</dbReference>
<comment type="caution">
    <text evidence="3">The sequence shown here is derived from an EMBL/GenBank/DDBJ whole genome shotgun (WGS) entry which is preliminary data.</text>
</comment>
<dbReference type="RefSeq" id="WP_382417261.1">
    <property type="nucleotide sequence ID" value="NZ_AP031500.1"/>
</dbReference>
<dbReference type="InterPro" id="IPR011008">
    <property type="entry name" value="Dimeric_a/b-barrel"/>
</dbReference>
<comment type="similarity">
    <text evidence="1">Belongs to the YciI family.</text>
</comment>
<reference evidence="4" key="1">
    <citation type="journal article" date="2019" name="Int. J. Syst. Evol. Microbiol.">
        <title>The Global Catalogue of Microorganisms (GCM) 10K type strain sequencing project: providing services to taxonomists for standard genome sequencing and annotation.</title>
        <authorList>
            <consortium name="The Broad Institute Genomics Platform"/>
            <consortium name="The Broad Institute Genome Sequencing Center for Infectious Disease"/>
            <person name="Wu L."/>
            <person name="Ma J."/>
        </authorList>
    </citation>
    <scope>NUCLEOTIDE SEQUENCE [LARGE SCALE GENOMIC DNA]</scope>
    <source>
        <strain evidence="4">KCTC 52141</strain>
    </source>
</reference>
<dbReference type="SUPFAM" id="SSF54909">
    <property type="entry name" value="Dimeric alpha+beta barrel"/>
    <property type="match status" value="1"/>
</dbReference>
<dbReference type="Pfam" id="PF03795">
    <property type="entry name" value="YCII"/>
    <property type="match status" value="1"/>
</dbReference>
<gene>
    <name evidence="3" type="ORF">ACFOEB_13130</name>
</gene>
<feature type="domain" description="YCII-related" evidence="2">
    <location>
        <begin position="41"/>
        <end position="100"/>
    </location>
</feature>
<evidence type="ECO:0000259" key="2">
    <source>
        <dbReference type="Pfam" id="PF03795"/>
    </source>
</evidence>
<evidence type="ECO:0000313" key="3">
    <source>
        <dbReference type="EMBL" id="MFC3156146.1"/>
    </source>
</evidence>
<protein>
    <submittedName>
        <fullName evidence="3">YciI family protein</fullName>
    </submittedName>
</protein>
<dbReference type="EMBL" id="JBHRTL010000027">
    <property type="protein sequence ID" value="MFC3156146.1"/>
    <property type="molecule type" value="Genomic_DNA"/>
</dbReference>
<dbReference type="Proteomes" id="UP001595548">
    <property type="component" value="Unassembled WGS sequence"/>
</dbReference>
<evidence type="ECO:0000256" key="1">
    <source>
        <dbReference type="ARBA" id="ARBA00007689"/>
    </source>
</evidence>
<accession>A0ABV7HXS0</accession>